<sequence length="250" mass="28236">MNRPPPKSISEYINNYPVNRKRGNPVETEELRNDVEEEVGPDYMHDPEVSLANKVQRLIEMHRDADQNGTLPNHNVPTTTESSNNPDPQLAMFQHDLKNYWNQMIATAQAAMNQQAGLNFQIPAELQLKSMIPPINPIMHVQIGKDANPESIDLNPFGAAPSSSGAAHTPGCCNCVLLSLPQRKVKIKKVLEEFQRAVCLYPEPLQVSHFNRIDEKITTAMNTMRPEKKIPISQLTEIYESLIEFITENE</sequence>
<name>G0N1T3_CAEBE</name>
<keyword evidence="3" id="KW-1185">Reference proteome</keyword>
<reference evidence="3" key="1">
    <citation type="submission" date="2011-07" db="EMBL/GenBank/DDBJ databases">
        <authorList>
            <consortium name="Caenorhabditis brenneri Sequencing and Analysis Consortium"/>
            <person name="Wilson R.K."/>
        </authorList>
    </citation>
    <scope>NUCLEOTIDE SEQUENCE [LARGE SCALE GENOMIC DNA]</scope>
    <source>
        <strain evidence="3">PB2801</strain>
    </source>
</reference>
<dbReference type="AlphaFoldDB" id="G0N1T3"/>
<dbReference type="Proteomes" id="UP000008068">
    <property type="component" value="Unassembled WGS sequence"/>
</dbReference>
<dbReference type="HOGENOM" id="CLU_1112163_0_0_1"/>
<accession>G0N1T3</accession>
<proteinExistence type="predicted"/>
<organism evidence="3">
    <name type="scientific">Caenorhabditis brenneri</name>
    <name type="common">Nematode worm</name>
    <dbReference type="NCBI Taxonomy" id="135651"/>
    <lineage>
        <taxon>Eukaryota</taxon>
        <taxon>Metazoa</taxon>
        <taxon>Ecdysozoa</taxon>
        <taxon>Nematoda</taxon>
        <taxon>Chromadorea</taxon>
        <taxon>Rhabditida</taxon>
        <taxon>Rhabditina</taxon>
        <taxon>Rhabditomorpha</taxon>
        <taxon>Rhabditoidea</taxon>
        <taxon>Rhabditidae</taxon>
        <taxon>Peloderinae</taxon>
        <taxon>Caenorhabditis</taxon>
    </lineage>
</organism>
<feature type="region of interest" description="Disordered" evidence="1">
    <location>
        <begin position="64"/>
        <end position="89"/>
    </location>
</feature>
<evidence type="ECO:0000256" key="1">
    <source>
        <dbReference type="SAM" id="MobiDB-lite"/>
    </source>
</evidence>
<evidence type="ECO:0000313" key="2">
    <source>
        <dbReference type="EMBL" id="EGT50397.1"/>
    </source>
</evidence>
<dbReference type="InParanoid" id="G0N1T3"/>
<evidence type="ECO:0000313" key="3">
    <source>
        <dbReference type="Proteomes" id="UP000008068"/>
    </source>
</evidence>
<gene>
    <name evidence="2" type="ORF">CAEBREN_19823</name>
</gene>
<dbReference type="EMBL" id="GL379828">
    <property type="protein sequence ID" value="EGT50397.1"/>
    <property type="molecule type" value="Genomic_DNA"/>
</dbReference>
<protein>
    <submittedName>
        <fullName evidence="2">Uncharacterized protein</fullName>
    </submittedName>
</protein>
<feature type="compositionally biased region" description="Polar residues" evidence="1">
    <location>
        <begin position="67"/>
        <end position="87"/>
    </location>
</feature>